<name>A0A2X0QU48_9PROT</name>
<evidence type="ECO:0008006" key="3">
    <source>
        <dbReference type="Google" id="ProtNLM"/>
    </source>
</evidence>
<keyword evidence="1" id="KW-0472">Membrane</keyword>
<protein>
    <recommendedName>
        <fullName evidence="3">Transmembrane protein</fullName>
    </recommendedName>
</protein>
<keyword evidence="1" id="KW-0812">Transmembrane</keyword>
<evidence type="ECO:0000256" key="1">
    <source>
        <dbReference type="SAM" id="Phobius"/>
    </source>
</evidence>
<sequence length="122" mass="13707">MFEKIKKFKLLGSIARDRMDDYKELVPVLMKVQWHYFSAQIISYALLSILALLGLVFLGVAIIVSCWDTAYRVASAWAVVAMYVLAACGIFLSCQGRTRPASPLDTLRAELDKDAQMVKEMV</sequence>
<feature type="transmembrane region" description="Helical" evidence="1">
    <location>
        <begin position="41"/>
        <end position="64"/>
    </location>
</feature>
<feature type="transmembrane region" description="Helical" evidence="1">
    <location>
        <begin position="70"/>
        <end position="92"/>
    </location>
</feature>
<reference evidence="2" key="1">
    <citation type="submission" date="2018-05" db="EMBL/GenBank/DDBJ databases">
        <authorList>
            <person name="Lanie J.A."/>
            <person name="Ng W.-L."/>
            <person name="Kazmierczak K.M."/>
            <person name="Andrzejewski T.M."/>
            <person name="Davidsen T.M."/>
            <person name="Wayne K.J."/>
            <person name="Tettelin H."/>
            <person name="Glass J.I."/>
            <person name="Rusch D."/>
            <person name="Podicherti R."/>
            <person name="Tsui H.-C.T."/>
            <person name="Winkler M.E."/>
        </authorList>
    </citation>
    <scope>NUCLEOTIDE SEQUENCE</scope>
    <source>
        <strain evidence="2">KNB</strain>
    </source>
</reference>
<accession>A0A2X0QU48</accession>
<organism evidence="2">
    <name type="scientific">Candidatus Nitrotoga fabula</name>
    <dbReference type="NCBI Taxonomy" id="2182327"/>
    <lineage>
        <taxon>Bacteria</taxon>
        <taxon>Pseudomonadati</taxon>
        <taxon>Pseudomonadota</taxon>
        <taxon>Betaproteobacteria</taxon>
        <taxon>Nitrosomonadales</taxon>
        <taxon>Gallionellaceae</taxon>
        <taxon>Candidatus Nitrotoga</taxon>
    </lineage>
</organism>
<dbReference type="EMBL" id="LS423452">
    <property type="protein sequence ID" value="SPS05713.1"/>
    <property type="molecule type" value="Genomic_DNA"/>
</dbReference>
<dbReference type="AlphaFoldDB" id="A0A2X0QU48"/>
<proteinExistence type="predicted"/>
<gene>
    <name evidence="2" type="ORF">NITFAB_1303</name>
</gene>
<keyword evidence="1" id="KW-1133">Transmembrane helix</keyword>
<evidence type="ECO:0000313" key="2">
    <source>
        <dbReference type="EMBL" id="SPS05713.1"/>
    </source>
</evidence>